<name>A0A420J559_9PEZI</name>
<accession>A0A420J559</accession>
<dbReference type="Proteomes" id="UP000285326">
    <property type="component" value="Unassembled WGS sequence"/>
</dbReference>
<dbReference type="InterPro" id="IPR010259">
    <property type="entry name" value="S8pro/Inhibitor_I9"/>
</dbReference>
<evidence type="ECO:0000313" key="2">
    <source>
        <dbReference type="EMBL" id="RKF81927.1"/>
    </source>
</evidence>
<feature type="domain" description="Inhibitor I9" evidence="1">
    <location>
        <begin position="29"/>
        <end position="99"/>
    </location>
</feature>
<keyword evidence="2" id="KW-0645">Protease</keyword>
<dbReference type="Gene3D" id="3.40.50.200">
    <property type="entry name" value="Peptidase S8/S53 domain"/>
    <property type="match status" value="1"/>
</dbReference>
<dbReference type="GO" id="GO:0004252">
    <property type="term" value="F:serine-type endopeptidase activity"/>
    <property type="evidence" value="ECO:0007669"/>
    <property type="project" value="InterPro"/>
</dbReference>
<protein>
    <submittedName>
        <fullName evidence="2">Alkaline protease 2</fullName>
    </submittedName>
</protein>
<reference evidence="2 3" key="1">
    <citation type="journal article" date="2018" name="BMC Genomics">
        <title>Comparative genome analyses reveal sequence features reflecting distinct modes of host-adaptation between dicot and monocot powdery mildew.</title>
        <authorList>
            <person name="Wu Y."/>
            <person name="Ma X."/>
            <person name="Pan Z."/>
            <person name="Kale S.D."/>
            <person name="Song Y."/>
            <person name="King H."/>
            <person name="Zhang Q."/>
            <person name="Presley C."/>
            <person name="Deng X."/>
            <person name="Wei C.I."/>
            <person name="Xiao S."/>
        </authorList>
    </citation>
    <scope>NUCLEOTIDE SEQUENCE [LARGE SCALE GENOMIC DNA]</scope>
    <source>
        <strain evidence="2">UMSG1</strain>
    </source>
</reference>
<keyword evidence="2" id="KW-0378">Hydrolase</keyword>
<organism evidence="2 3">
    <name type="scientific">Golovinomyces cichoracearum</name>
    <dbReference type="NCBI Taxonomy" id="62708"/>
    <lineage>
        <taxon>Eukaryota</taxon>
        <taxon>Fungi</taxon>
        <taxon>Dikarya</taxon>
        <taxon>Ascomycota</taxon>
        <taxon>Pezizomycotina</taxon>
        <taxon>Leotiomycetes</taxon>
        <taxon>Erysiphales</taxon>
        <taxon>Erysiphaceae</taxon>
        <taxon>Golovinomyces</taxon>
    </lineage>
</organism>
<sequence>MTAIAAPSPKPKSIDLSSRQYSVNALNPYIFVLKENISEASITEHISWLRTIQSQAEKQRTELRKHSQSSINGLPSGIKHMYNIAGIFRGYSGDFDEKTGVEVYVLDTRINIEHVDFEGRTTWGKTICRENEKKTLMAMAITVLILWQVLSTDGSGTFSDAARGVEWATKFHLKNIKDKNRGFKGSVANMSFGGGKSQALDFAINATVTA</sequence>
<dbReference type="AlphaFoldDB" id="A0A420J559"/>
<gene>
    <name evidence="2" type="ORF">GcM1_177019</name>
</gene>
<evidence type="ECO:0000259" key="1">
    <source>
        <dbReference type="Pfam" id="PF05922"/>
    </source>
</evidence>
<dbReference type="GO" id="GO:0006508">
    <property type="term" value="P:proteolysis"/>
    <property type="evidence" value="ECO:0007669"/>
    <property type="project" value="UniProtKB-KW"/>
</dbReference>
<proteinExistence type="predicted"/>
<comment type="caution">
    <text evidence="2">The sequence shown here is derived from an EMBL/GenBank/DDBJ whole genome shotgun (WGS) entry which is preliminary data.</text>
</comment>
<dbReference type="SUPFAM" id="SSF52743">
    <property type="entry name" value="Subtilisin-like"/>
    <property type="match status" value="1"/>
</dbReference>
<evidence type="ECO:0000313" key="3">
    <source>
        <dbReference type="Proteomes" id="UP000285326"/>
    </source>
</evidence>
<dbReference type="Pfam" id="PF05922">
    <property type="entry name" value="Inhibitor_I9"/>
    <property type="match status" value="1"/>
</dbReference>
<dbReference type="EMBL" id="MCBS01017702">
    <property type="protein sequence ID" value="RKF81927.1"/>
    <property type="molecule type" value="Genomic_DNA"/>
</dbReference>
<dbReference type="InterPro" id="IPR036852">
    <property type="entry name" value="Peptidase_S8/S53_dom_sf"/>
</dbReference>